<dbReference type="AlphaFoldDB" id="A0A4C1SQ43"/>
<dbReference type="Proteomes" id="UP000299102">
    <property type="component" value="Unassembled WGS sequence"/>
</dbReference>
<reference evidence="1 2" key="1">
    <citation type="journal article" date="2019" name="Commun. Biol.">
        <title>The bagworm genome reveals a unique fibroin gene that provides high tensile strength.</title>
        <authorList>
            <person name="Kono N."/>
            <person name="Nakamura H."/>
            <person name="Ohtoshi R."/>
            <person name="Tomita M."/>
            <person name="Numata K."/>
            <person name="Arakawa K."/>
        </authorList>
    </citation>
    <scope>NUCLEOTIDE SEQUENCE [LARGE SCALE GENOMIC DNA]</scope>
</reference>
<keyword evidence="2" id="KW-1185">Reference proteome</keyword>
<evidence type="ECO:0000313" key="1">
    <source>
        <dbReference type="EMBL" id="GBP04269.1"/>
    </source>
</evidence>
<dbReference type="EMBL" id="BGZK01010830">
    <property type="protein sequence ID" value="GBP04269.1"/>
    <property type="molecule type" value="Genomic_DNA"/>
</dbReference>
<proteinExistence type="predicted"/>
<organism evidence="1 2">
    <name type="scientific">Eumeta variegata</name>
    <name type="common">Bagworm moth</name>
    <name type="synonym">Eumeta japonica</name>
    <dbReference type="NCBI Taxonomy" id="151549"/>
    <lineage>
        <taxon>Eukaryota</taxon>
        <taxon>Metazoa</taxon>
        <taxon>Ecdysozoa</taxon>
        <taxon>Arthropoda</taxon>
        <taxon>Hexapoda</taxon>
        <taxon>Insecta</taxon>
        <taxon>Pterygota</taxon>
        <taxon>Neoptera</taxon>
        <taxon>Endopterygota</taxon>
        <taxon>Lepidoptera</taxon>
        <taxon>Glossata</taxon>
        <taxon>Ditrysia</taxon>
        <taxon>Tineoidea</taxon>
        <taxon>Psychidae</taxon>
        <taxon>Oiketicinae</taxon>
        <taxon>Eumeta</taxon>
    </lineage>
</organism>
<sequence>MAVFGIASENGMTKSATSKWADTSVPMKHCGDYCHFKFMKDIHSCTFSSAFENGQRFTSLEANAAQRAERPPSTTLTSFFAMCEVDPFAATLMYTLKCPSITLGINQQRNSNVANKEPQFQTGHRCFQLMH</sequence>
<evidence type="ECO:0000313" key="2">
    <source>
        <dbReference type="Proteomes" id="UP000299102"/>
    </source>
</evidence>
<dbReference type="OrthoDB" id="8121869at2759"/>
<name>A0A4C1SQ43_EUMVA</name>
<accession>A0A4C1SQ43</accession>
<protein>
    <submittedName>
        <fullName evidence="1">Uncharacterized protein</fullName>
    </submittedName>
</protein>
<comment type="caution">
    <text evidence="1">The sequence shown here is derived from an EMBL/GenBank/DDBJ whole genome shotgun (WGS) entry which is preliminary data.</text>
</comment>
<gene>
    <name evidence="1" type="ORF">EVAR_91850_1</name>
</gene>